<dbReference type="GO" id="GO:0005737">
    <property type="term" value="C:cytoplasm"/>
    <property type="evidence" value="ECO:0007669"/>
    <property type="project" value="TreeGrafter"/>
</dbReference>
<dbReference type="FunFam" id="3.40.50.880:FF:000015">
    <property type="entry name" value="Protein DJ-1 homolog C"/>
    <property type="match status" value="1"/>
</dbReference>
<gene>
    <name evidence="3" type="primary">yajL</name>
    <name evidence="3" type="ORF">NCTC11842_01287</name>
</gene>
<dbReference type="RefSeq" id="WP_010795212.1">
    <property type="nucleotide sequence ID" value="NZ_UAUF01000009.1"/>
</dbReference>
<evidence type="ECO:0000259" key="2">
    <source>
        <dbReference type="Pfam" id="PF01965"/>
    </source>
</evidence>
<dbReference type="InterPro" id="IPR002818">
    <property type="entry name" value="DJ-1/PfpI"/>
</dbReference>
<dbReference type="EMBL" id="UAUF01000009">
    <property type="protein sequence ID" value="SPZ03946.1"/>
    <property type="molecule type" value="Genomic_DNA"/>
</dbReference>
<dbReference type="AlphaFoldDB" id="A0A2X2CE05"/>
<proteinExistence type="predicted"/>
<evidence type="ECO:0000313" key="4">
    <source>
        <dbReference type="Proteomes" id="UP000250443"/>
    </source>
</evidence>
<keyword evidence="1" id="KW-0677">Repeat</keyword>
<protein>
    <submittedName>
        <fullName evidence="3">DJ-1 family protein</fullName>
    </submittedName>
</protein>
<dbReference type="CDD" id="cd03135">
    <property type="entry name" value="GATase1_DJ-1"/>
    <property type="match status" value="1"/>
</dbReference>
<organism evidence="3 4">
    <name type="scientific">Pseudomonas luteola</name>
    <dbReference type="NCBI Taxonomy" id="47886"/>
    <lineage>
        <taxon>Bacteria</taxon>
        <taxon>Pseudomonadati</taxon>
        <taxon>Pseudomonadota</taxon>
        <taxon>Gammaproteobacteria</taxon>
        <taxon>Pseudomonadales</taxon>
        <taxon>Pseudomonadaceae</taxon>
        <taxon>Pseudomonas</taxon>
    </lineage>
</organism>
<name>A0A2X2CE05_PSELU</name>
<accession>A0A2X2CE05</accession>
<dbReference type="GO" id="GO:1903189">
    <property type="term" value="P:glyoxal metabolic process"/>
    <property type="evidence" value="ECO:0007669"/>
    <property type="project" value="TreeGrafter"/>
</dbReference>
<dbReference type="InterPro" id="IPR006287">
    <property type="entry name" value="DJ-1"/>
</dbReference>
<dbReference type="Gene3D" id="3.40.50.880">
    <property type="match status" value="1"/>
</dbReference>
<reference evidence="3 4" key="1">
    <citation type="submission" date="2018-06" db="EMBL/GenBank/DDBJ databases">
        <authorList>
            <consortium name="Pathogen Informatics"/>
            <person name="Doyle S."/>
        </authorList>
    </citation>
    <scope>NUCLEOTIDE SEQUENCE [LARGE SCALE GENOMIC DNA]</scope>
    <source>
        <strain evidence="3 4">NCTC11842</strain>
    </source>
</reference>
<dbReference type="Pfam" id="PF01965">
    <property type="entry name" value="DJ-1_PfpI"/>
    <property type="match status" value="1"/>
</dbReference>
<dbReference type="PANTHER" id="PTHR48094:SF12">
    <property type="entry name" value="PARKINSON DISEASE PROTEIN 7 HOMOLOG"/>
    <property type="match status" value="1"/>
</dbReference>
<dbReference type="PANTHER" id="PTHR48094">
    <property type="entry name" value="PROTEIN/NUCLEIC ACID DEGLYCASE DJ-1-RELATED"/>
    <property type="match status" value="1"/>
</dbReference>
<dbReference type="InterPro" id="IPR050325">
    <property type="entry name" value="Prot/Nucl_acid_deglycase"/>
</dbReference>
<dbReference type="NCBIfam" id="TIGR01383">
    <property type="entry name" value="not_thiJ"/>
    <property type="match status" value="1"/>
</dbReference>
<dbReference type="Proteomes" id="UP000250443">
    <property type="component" value="Unassembled WGS sequence"/>
</dbReference>
<evidence type="ECO:0000313" key="3">
    <source>
        <dbReference type="EMBL" id="SPZ03946.1"/>
    </source>
</evidence>
<dbReference type="InterPro" id="IPR029062">
    <property type="entry name" value="Class_I_gatase-like"/>
</dbReference>
<dbReference type="SUPFAM" id="SSF52317">
    <property type="entry name" value="Class I glutamine amidotransferase-like"/>
    <property type="match status" value="1"/>
</dbReference>
<sequence>MIRALLAVADGNEDIETVTLIDVLRRAGIEVLVTSIEARRQITLARGTRLMSDVTLLEVQAMSFDLIVLPGGMPGAQRLADCTALRHFMRRHVEQGRLYGAICAAPAVILEPWGLVEDKRISCYPSFIEQLEQGQYVNEPVVVDGRCVTSQGPGTAQLFALELVNQLVGKEQRDTVAEALLTPF</sequence>
<feature type="domain" description="DJ-1/PfpI" evidence="2">
    <location>
        <begin position="3"/>
        <end position="166"/>
    </location>
</feature>
<evidence type="ECO:0000256" key="1">
    <source>
        <dbReference type="ARBA" id="ARBA00022737"/>
    </source>
</evidence>